<sequence length="92" mass="10105">MKVFMLALGSVTVLGLTGCSTESVTQCTKAAQATWQEQDAFQEELKAQGYEINEFKVTPGNCYEIYGTNADGDKVEIYFDPVDGSIVKEESH</sequence>
<reference evidence="3" key="1">
    <citation type="submission" date="2017-04" db="EMBL/GenBank/DDBJ databases">
        <authorList>
            <person name="Varghese N."/>
            <person name="Submissions S."/>
        </authorList>
    </citation>
    <scope>NUCLEOTIDE SEQUENCE [LARGE SCALE GENOMIC DNA]</scope>
</reference>
<protein>
    <recommendedName>
        <fullName evidence="1">PepSY domain-containing protein</fullName>
    </recommendedName>
</protein>
<dbReference type="EMBL" id="FXWH01000001">
    <property type="protein sequence ID" value="SMQ58955.1"/>
    <property type="molecule type" value="Genomic_DNA"/>
</dbReference>
<organism evidence="2 3">
    <name type="scientific">Pseudidiomarina planktonica</name>
    <dbReference type="NCBI Taxonomy" id="1323738"/>
    <lineage>
        <taxon>Bacteria</taxon>
        <taxon>Pseudomonadati</taxon>
        <taxon>Pseudomonadota</taxon>
        <taxon>Gammaproteobacteria</taxon>
        <taxon>Alteromonadales</taxon>
        <taxon>Idiomarinaceae</taxon>
        <taxon>Pseudidiomarina</taxon>
    </lineage>
</organism>
<evidence type="ECO:0000259" key="1">
    <source>
        <dbReference type="Pfam" id="PF13670"/>
    </source>
</evidence>
<dbReference type="Proteomes" id="UP000194450">
    <property type="component" value="Unassembled WGS sequence"/>
</dbReference>
<dbReference type="PROSITE" id="PS51257">
    <property type="entry name" value="PROKAR_LIPOPROTEIN"/>
    <property type="match status" value="1"/>
</dbReference>
<feature type="domain" description="PepSY" evidence="1">
    <location>
        <begin position="14"/>
        <end position="90"/>
    </location>
</feature>
<evidence type="ECO:0000313" key="2">
    <source>
        <dbReference type="EMBL" id="SMQ58955.1"/>
    </source>
</evidence>
<evidence type="ECO:0000313" key="3">
    <source>
        <dbReference type="Proteomes" id="UP000194450"/>
    </source>
</evidence>
<dbReference type="OrthoDB" id="5625293at2"/>
<dbReference type="RefSeq" id="WP_086433394.1">
    <property type="nucleotide sequence ID" value="NZ_FXWH01000001.1"/>
</dbReference>
<accession>A0A1Y6E8K7</accession>
<proteinExistence type="predicted"/>
<keyword evidence="3" id="KW-1185">Reference proteome</keyword>
<dbReference type="InterPro" id="IPR025711">
    <property type="entry name" value="PepSY"/>
</dbReference>
<dbReference type="Pfam" id="PF13670">
    <property type="entry name" value="PepSY_2"/>
    <property type="match status" value="1"/>
</dbReference>
<dbReference type="AlphaFoldDB" id="A0A1Y6E8K7"/>
<gene>
    <name evidence="2" type="ORF">SAMN06297229_0194</name>
</gene>
<name>A0A1Y6E8K7_9GAMM</name>